<dbReference type="NCBIfam" id="TIGR00756">
    <property type="entry name" value="PPR"/>
    <property type="match status" value="1"/>
</dbReference>
<organism evidence="2 3">
    <name type="scientific">Pyricularia oryzae</name>
    <name type="common">Rice blast fungus</name>
    <name type="synonym">Magnaporthe oryzae</name>
    <dbReference type="NCBI Taxonomy" id="318829"/>
    <lineage>
        <taxon>Eukaryota</taxon>
        <taxon>Fungi</taxon>
        <taxon>Dikarya</taxon>
        <taxon>Ascomycota</taxon>
        <taxon>Pezizomycotina</taxon>
        <taxon>Sordariomycetes</taxon>
        <taxon>Sordariomycetidae</taxon>
        <taxon>Magnaporthales</taxon>
        <taxon>Pyriculariaceae</taxon>
        <taxon>Pyricularia</taxon>
    </lineage>
</organism>
<feature type="region of interest" description="Disordered" evidence="1">
    <location>
        <begin position="351"/>
        <end position="371"/>
    </location>
</feature>
<dbReference type="PANTHER" id="PTHR47938">
    <property type="entry name" value="RESPIRATORY COMPLEX I CHAPERONE (CIA84), PUTATIVE (AFU_ORTHOLOGUE AFUA_2G06020)-RELATED"/>
    <property type="match status" value="1"/>
</dbReference>
<dbReference type="Proteomes" id="UP000294847">
    <property type="component" value="Chromosome 4"/>
</dbReference>
<feature type="compositionally biased region" description="Low complexity" evidence="1">
    <location>
        <begin position="27"/>
        <end position="37"/>
    </location>
</feature>
<dbReference type="EMBL" id="CP034207">
    <property type="protein sequence ID" value="QBZ61415.1"/>
    <property type="molecule type" value="Genomic_DNA"/>
</dbReference>
<dbReference type="Gene3D" id="1.25.40.10">
    <property type="entry name" value="Tetratricopeptide repeat domain"/>
    <property type="match status" value="1"/>
</dbReference>
<dbReference type="Pfam" id="PF13041">
    <property type="entry name" value="PPR_2"/>
    <property type="match status" value="1"/>
</dbReference>
<dbReference type="GO" id="GO:0003729">
    <property type="term" value="F:mRNA binding"/>
    <property type="evidence" value="ECO:0007669"/>
    <property type="project" value="TreeGrafter"/>
</dbReference>
<protein>
    <submittedName>
        <fullName evidence="2">Uncharacterized protein</fullName>
    </submittedName>
</protein>
<proteinExistence type="predicted"/>
<gene>
    <name evidence="2" type="ORF">PoMZ_08364</name>
</gene>
<feature type="region of interest" description="Disordered" evidence="1">
    <location>
        <begin position="27"/>
        <end position="83"/>
    </location>
</feature>
<sequence>MTICRACARGACRSVLSIRSASYLSSSRAGVGSSSGSQMRNSGVANSAVTSSSRTQDITRAIKNSPDTDSLGGLKEGSSRKVPDSKSLDYAVRRHLEFLGDDRFKIAKHVSTTLQRDAFDEALHLVRKISRADRDYMVSWNHLISHLFEKQRLNAAIKLYNEAKKRGQTPNAQTYTIMFDGCAASEHPKLAVGEAVKLYHTLLRSERLKPNTTHLNAVLKVCSRAGDQEALFSVLQTAEGDRKADNLTYTTILNSIRVRTAPSDRKPELKGLKKNEREDARRMEIVVSIQRAKAIWEEIVKLWRSGKLIMDEELVCAMGRILKTGDRAANSEILALIEQAMNIPRLDKAALPAPQQPTEGKSAVVKTRPRSGMGFATPGRNTLSLLLESLGTTRETSLAVRYWDIFVREHGVIPDSENWFRLLRTLWIGKASGNASKYITRMPPQYLRPTTVHIALATCIRDNLNDSATANADKIMSYAIRTLDVVDAITMRYYLQAVIGNHHRFRVMEEKGDVQKSQIELGKHYAHALHFLQGPLMKATNNLTHYRVPEGPLKGQAAIQYNEFRELAATARRMISVADKIMNQKLVSDQKELKWIKDFRVKMQNFVESVYEGRDHLEPKLPPKRDSEYRYDREKYRQVDEYDWRNDAAAELKFLDS</sequence>
<reference evidence="2 3" key="1">
    <citation type="journal article" date="2019" name="Mol. Biol. Evol.">
        <title>Blast fungal genomes show frequent chromosomal changes, gene gains and losses, and effector gene turnover.</title>
        <authorList>
            <person name="Gomez Luciano L.B."/>
            <person name="Jason Tsai I."/>
            <person name="Chuma I."/>
            <person name="Tosa Y."/>
            <person name="Chen Y.H."/>
            <person name="Li J.Y."/>
            <person name="Li M.Y."/>
            <person name="Jade Lu M.Y."/>
            <person name="Nakayashiki H."/>
            <person name="Li W.H."/>
        </authorList>
    </citation>
    <scope>NUCLEOTIDE SEQUENCE [LARGE SCALE GENOMIC DNA]</scope>
    <source>
        <strain evidence="2">MZ5-1-6</strain>
    </source>
</reference>
<dbReference type="PROSITE" id="PS51375">
    <property type="entry name" value="PPR"/>
    <property type="match status" value="1"/>
</dbReference>
<dbReference type="AlphaFoldDB" id="A0A4P7NHF6"/>
<dbReference type="OMA" id="CVRDNIN"/>
<dbReference type="PANTHER" id="PTHR47938:SF35">
    <property type="entry name" value="PENTATRICOPEPTIDE REPEAT-CONTAINING PROTEIN 4, MITOCHONDRIAL-RELATED"/>
    <property type="match status" value="1"/>
</dbReference>
<dbReference type="SMR" id="A0A4P7NHF6"/>
<accession>A0A4P7NHF6</accession>
<feature type="compositionally biased region" description="Polar residues" evidence="1">
    <location>
        <begin position="38"/>
        <end position="58"/>
    </location>
</feature>
<evidence type="ECO:0000313" key="2">
    <source>
        <dbReference type="EMBL" id="QBZ61415.1"/>
    </source>
</evidence>
<dbReference type="InterPro" id="IPR002885">
    <property type="entry name" value="PPR_rpt"/>
</dbReference>
<evidence type="ECO:0000256" key="1">
    <source>
        <dbReference type="SAM" id="MobiDB-lite"/>
    </source>
</evidence>
<name>A0A4P7NHF6_PYROR</name>
<evidence type="ECO:0000313" key="3">
    <source>
        <dbReference type="Proteomes" id="UP000294847"/>
    </source>
</evidence>
<dbReference type="InterPro" id="IPR011990">
    <property type="entry name" value="TPR-like_helical_dom_sf"/>
</dbReference>